<sequence>MNGTGLPTAPGAAREPAAPVRFDVTRGGATPEELAALVAVLTALPRTLVPGPVPPVLDAWNDRGRRLSLPPVPGPGTWRACALPR</sequence>
<accession>A0ABT6W468</accession>
<name>A0ABT6W468_9ACTN</name>
<dbReference type="Proteomes" id="UP001156398">
    <property type="component" value="Unassembled WGS sequence"/>
</dbReference>
<gene>
    <name evidence="1" type="ORF">POF43_022955</name>
</gene>
<dbReference type="InterPro" id="IPR032716">
    <property type="entry name" value="ACC_epsilon"/>
</dbReference>
<evidence type="ECO:0000313" key="1">
    <source>
        <dbReference type="EMBL" id="MDI5965548.1"/>
    </source>
</evidence>
<evidence type="ECO:0000313" key="2">
    <source>
        <dbReference type="Proteomes" id="UP001156398"/>
    </source>
</evidence>
<dbReference type="Pfam" id="PF13822">
    <property type="entry name" value="ACC_epsilon"/>
    <property type="match status" value="1"/>
</dbReference>
<protein>
    <submittedName>
        <fullName evidence="1">Acyl-CoA carboxylase subunit epsilon</fullName>
    </submittedName>
</protein>
<comment type="caution">
    <text evidence="1">The sequence shown here is derived from an EMBL/GenBank/DDBJ whole genome shotgun (WGS) entry which is preliminary data.</text>
</comment>
<proteinExistence type="predicted"/>
<reference evidence="1 2" key="1">
    <citation type="submission" date="2023-05" db="EMBL/GenBank/DDBJ databases">
        <title>Streptantibioticus silvisoli sp. nov., acidotolerant actinomycetes 1 from pine litter.</title>
        <authorList>
            <person name="Swiecimska M."/>
            <person name="Golinska P."/>
            <person name="Sangal V."/>
            <person name="Wachnowicz B."/>
            <person name="Goodfellow M."/>
        </authorList>
    </citation>
    <scope>NUCLEOTIDE SEQUENCE [LARGE SCALE GENOMIC DNA]</scope>
    <source>
        <strain evidence="1 2">SL54</strain>
    </source>
</reference>
<dbReference type="RefSeq" id="WP_271326135.1">
    <property type="nucleotide sequence ID" value="NZ_JAAGKO020000038.1"/>
</dbReference>
<dbReference type="EMBL" id="JAAGKO020000038">
    <property type="protein sequence ID" value="MDI5965548.1"/>
    <property type="molecule type" value="Genomic_DNA"/>
</dbReference>
<organism evidence="1 2">
    <name type="scientific">Streptantibioticus silvisoli</name>
    <dbReference type="NCBI Taxonomy" id="2705255"/>
    <lineage>
        <taxon>Bacteria</taxon>
        <taxon>Bacillati</taxon>
        <taxon>Actinomycetota</taxon>
        <taxon>Actinomycetes</taxon>
        <taxon>Kitasatosporales</taxon>
        <taxon>Streptomycetaceae</taxon>
        <taxon>Streptantibioticus</taxon>
    </lineage>
</organism>
<keyword evidence="2" id="KW-1185">Reference proteome</keyword>